<evidence type="ECO:0000313" key="3">
    <source>
        <dbReference type="EMBL" id="QBZ66710.1"/>
    </source>
</evidence>
<evidence type="ECO:0000313" key="4">
    <source>
        <dbReference type="Proteomes" id="UP000294847"/>
    </source>
</evidence>
<evidence type="ECO:0000256" key="1">
    <source>
        <dbReference type="SAM" id="MobiDB-lite"/>
    </source>
</evidence>
<evidence type="ECO:0000259" key="2">
    <source>
        <dbReference type="SMART" id="SM00338"/>
    </source>
</evidence>
<dbReference type="EMBL" id="CP034210">
    <property type="protein sequence ID" value="QBZ66710.1"/>
    <property type="molecule type" value="Genomic_DNA"/>
</dbReference>
<dbReference type="InterPro" id="IPR046347">
    <property type="entry name" value="bZIP_sf"/>
</dbReference>
<name>A0A4P7NW06_PYROR</name>
<dbReference type="AlphaFoldDB" id="A0A4P7NW06"/>
<accession>A0A4P7NW06</accession>
<feature type="region of interest" description="Disordered" evidence="1">
    <location>
        <begin position="29"/>
        <end position="48"/>
    </location>
</feature>
<dbReference type="SMART" id="SM00338">
    <property type="entry name" value="BRLZ"/>
    <property type="match status" value="1"/>
</dbReference>
<dbReference type="CDD" id="cd14686">
    <property type="entry name" value="bZIP"/>
    <property type="match status" value="1"/>
</dbReference>
<sequence length="448" mass="50084">MKATNLGYILNTLDEEIDSEYTDPRRTASTAAAATTKPAVSVDSHLPSRLAQRSLDRLNDNRSSSPTGTFSSLALTRVDSHIPAHARRPQRTGSGRWLCPPKPYCFSGERHIPGRAVTLRQLRQVEDSRPGAGASFDCHTATANITGDGGASSNDNEKEVQEPVTRGAQCMMESSVAHLRRMRNREAAKKSREQKHKQLVDMGKELTCSKLRVTEMSHQLELLREKYQSLLGIIQPALRKNVERNGLPDFAVLSLLQSAAAQKPQPSSVTVILGSKVEPWLTEILRRIETNEPLDSVSEHQMCLGKALSSPKAIWLLASLMRKTPKSEVDRGFYYQLVDIEANIVLVDIPCNEVVFKLTLNTIETLIKYYHDVYRIDAEGKEHHQRLHDDFVQAIKRYDFCMRASVLEGLEKDGAGELLCGQSQNVKIRILEIMERLSPSPPKEAEPI</sequence>
<dbReference type="SUPFAM" id="SSF57959">
    <property type="entry name" value="Leucine zipper domain"/>
    <property type="match status" value="1"/>
</dbReference>
<gene>
    <name evidence="3" type="ORF">PoMZ_13695</name>
</gene>
<dbReference type="Proteomes" id="UP000294847">
    <property type="component" value="Chromosome 7"/>
</dbReference>
<dbReference type="GO" id="GO:0003700">
    <property type="term" value="F:DNA-binding transcription factor activity"/>
    <property type="evidence" value="ECO:0007669"/>
    <property type="project" value="InterPro"/>
</dbReference>
<feature type="domain" description="BZIP" evidence="2">
    <location>
        <begin position="171"/>
        <end position="236"/>
    </location>
</feature>
<dbReference type="InterPro" id="IPR004827">
    <property type="entry name" value="bZIP"/>
</dbReference>
<dbReference type="Gene3D" id="1.20.5.170">
    <property type="match status" value="1"/>
</dbReference>
<protein>
    <recommendedName>
        <fullName evidence="2">BZIP domain-containing protein</fullName>
    </recommendedName>
</protein>
<organism evidence="3 4">
    <name type="scientific">Pyricularia oryzae</name>
    <name type="common">Rice blast fungus</name>
    <name type="synonym">Magnaporthe oryzae</name>
    <dbReference type="NCBI Taxonomy" id="318829"/>
    <lineage>
        <taxon>Eukaryota</taxon>
        <taxon>Fungi</taxon>
        <taxon>Dikarya</taxon>
        <taxon>Ascomycota</taxon>
        <taxon>Pezizomycotina</taxon>
        <taxon>Sordariomycetes</taxon>
        <taxon>Sordariomycetidae</taxon>
        <taxon>Magnaporthales</taxon>
        <taxon>Pyriculariaceae</taxon>
        <taxon>Pyricularia</taxon>
    </lineage>
</organism>
<reference evidence="3 4" key="1">
    <citation type="journal article" date="2019" name="Mol. Biol. Evol.">
        <title>Blast fungal genomes show frequent chromosomal changes, gene gains and losses, and effector gene turnover.</title>
        <authorList>
            <person name="Gomez Luciano L.B."/>
            <person name="Jason Tsai I."/>
            <person name="Chuma I."/>
            <person name="Tosa Y."/>
            <person name="Chen Y.H."/>
            <person name="Li J.Y."/>
            <person name="Li M.Y."/>
            <person name="Jade Lu M.Y."/>
            <person name="Nakayashiki H."/>
            <person name="Li W.H."/>
        </authorList>
    </citation>
    <scope>NUCLEOTIDE SEQUENCE [LARGE SCALE GENOMIC DNA]</scope>
    <source>
        <strain evidence="3">MZ5-1-6</strain>
    </source>
</reference>
<proteinExistence type="predicted"/>